<keyword evidence="2" id="KW-0732">Signal</keyword>
<reference evidence="3" key="1">
    <citation type="submission" date="2006-01" db="EMBL/GenBank/DDBJ databases">
        <authorList>
            <person name="Lindblad-Toh K."/>
            <person name="Mauceli E."/>
            <person name="Grabherr M."/>
            <person name="Chang J.L."/>
            <person name="Lander E.S."/>
        </authorList>
    </citation>
    <scope>NUCLEOTIDE SEQUENCE [LARGE SCALE GENOMIC DNA]</scope>
</reference>
<accession>G3P139</accession>
<dbReference type="Bgee" id="ENSGACG00000008563">
    <property type="expression patterns" value="Expressed in intestinal epithelial cell and 1 other cell type or tissue"/>
</dbReference>
<keyword evidence="1" id="KW-1133">Transmembrane helix</keyword>
<dbReference type="AlphaFoldDB" id="G3P139"/>
<name>G3P139_GASAC</name>
<dbReference type="Ensembl" id="ENSGACT00000011335.1">
    <property type="protein sequence ID" value="ENSGACP00000011312.1"/>
    <property type="gene ID" value="ENSGACG00000008563.1"/>
</dbReference>
<evidence type="ECO:0000313" key="3">
    <source>
        <dbReference type="Ensembl" id="ENSGACP00000011312.1"/>
    </source>
</evidence>
<dbReference type="OMA" id="LMFLYSC"/>
<proteinExistence type="predicted"/>
<keyword evidence="1" id="KW-0472">Membrane</keyword>
<evidence type="ECO:0000256" key="2">
    <source>
        <dbReference type="SAM" id="SignalP"/>
    </source>
</evidence>
<feature type="transmembrane region" description="Helical" evidence="1">
    <location>
        <begin position="153"/>
        <end position="176"/>
    </location>
</feature>
<keyword evidence="1" id="KW-0812">Transmembrane</keyword>
<evidence type="ECO:0008006" key="4">
    <source>
        <dbReference type="Google" id="ProtNLM"/>
    </source>
</evidence>
<feature type="chain" id="PRO_5003449096" description="Immunoglobulin V-set domain-containing protein" evidence="2">
    <location>
        <begin position="21"/>
        <end position="204"/>
    </location>
</feature>
<evidence type="ECO:0000256" key="1">
    <source>
        <dbReference type="SAM" id="Phobius"/>
    </source>
</evidence>
<dbReference type="InParanoid" id="G3P139"/>
<dbReference type="eggNOG" id="ENOG502SY8J">
    <property type="taxonomic scope" value="Eukaryota"/>
</dbReference>
<feature type="signal peptide" evidence="2">
    <location>
        <begin position="1"/>
        <end position="20"/>
    </location>
</feature>
<protein>
    <recommendedName>
        <fullName evidence="4">Immunoglobulin V-set domain-containing protein</fullName>
    </recommendedName>
</protein>
<reference evidence="3" key="2">
    <citation type="submission" date="2024-04" db="UniProtKB">
        <authorList>
            <consortium name="Ensembl"/>
        </authorList>
    </citation>
    <scope>IDENTIFICATION</scope>
</reference>
<organism evidence="3">
    <name type="scientific">Gasterosteus aculeatus</name>
    <name type="common">Three-spined stickleback</name>
    <dbReference type="NCBI Taxonomy" id="69293"/>
    <lineage>
        <taxon>Eukaryota</taxon>
        <taxon>Metazoa</taxon>
        <taxon>Chordata</taxon>
        <taxon>Craniata</taxon>
        <taxon>Vertebrata</taxon>
        <taxon>Euteleostomi</taxon>
        <taxon>Actinopterygii</taxon>
        <taxon>Neopterygii</taxon>
        <taxon>Teleostei</taxon>
        <taxon>Neoteleostei</taxon>
        <taxon>Acanthomorphata</taxon>
        <taxon>Eupercaria</taxon>
        <taxon>Perciformes</taxon>
        <taxon>Cottioidei</taxon>
        <taxon>Gasterosteales</taxon>
        <taxon>Gasterosteidae</taxon>
        <taxon>Gasterosteus</taxon>
    </lineage>
</organism>
<sequence length="204" mass="22931">MNIFIIFTIPLSCLLHRSHSFEVIQPQNRTVNPDGSVSISCEHTANVGSVEDVRLNAISETDRHKPTVLCQKGRKDCKNITMLQENPQKWLFIMLNIGPEAMTVKYQCEFTVNEDDIHKTRMGTPSELLPKAACLAQPSPSSRPPSPSLSLEIFWIAIGLLALMFLYSCVIPSFYIRLRCSNGEAGNTTYVEMRKAPRPRNPPL</sequence>